<feature type="compositionally biased region" description="Polar residues" evidence="1">
    <location>
        <begin position="240"/>
        <end position="259"/>
    </location>
</feature>
<sequence length="707" mass="78006">MGQSSNASIKRRVASAEAVMHGPQWIPQQAQHVHAPQHPAPQPQTQTPIQPGQPQTVLLQPGQPQPAPPPQSQSVLLQSVLPQPQADPPATQVHSHQHPGGQPHTALVSAPQYAQHLFGPQPVSQQLPEPAPSPSPSGSSSDSTLGGSTPESIETPEDSDVEADEEEGAEKEKETKIRGLLFILEFQRLYEILSQSRSRICRPLALEDHSERPSEGAGGPESAGRSQAGGASSPRGSSEYRGSNGFSDNCTSTVGTTSLSKRRRTGGDGITESDEDENDPPPPVKKPRKKDIRSLGGMLACPFAKRCPKLYPQCLVIGRQNLSGIKEHIKRNHYNRQLLLDIRPAKKWNDVFDKCNPEWPLTQQPRPNPYVDLVERFQQIQPLIHDPQDMIGVATSSSSQDCCSSSNSSVGNPECLQHRLMSGPIASIGNGASFSELLDPSWGRNRLFELIQGINQNSHSDVSPNTEVPQFSGFDQAIMGMAGPQLSLGTGTGTLALRRIHDMNGQINRQHEIMWPEFGINRMQSSEQIWSDITNSVGYNPLDQGAQVEDAMGNPRNTHWVPEGSIHSNESEVSKKYLLWVSRNPEVPSEIEKPGQKRFRFDNFDEFSYDFEAWMVSQFIDPPFCWEKMIFFNDQRKAFLGTLEDVVEDIQATTVHYRAFDAALYLKLRNGIAQNRQWKGKARVNETGYNANMATTPRCNPSGASAK</sequence>
<feature type="compositionally biased region" description="Low complexity" evidence="1">
    <location>
        <begin position="136"/>
        <end position="150"/>
    </location>
</feature>
<feature type="region of interest" description="Disordered" evidence="1">
    <location>
        <begin position="205"/>
        <end position="291"/>
    </location>
</feature>
<comment type="caution">
    <text evidence="2">The sequence shown here is derived from an EMBL/GenBank/DDBJ whole genome shotgun (WGS) entry which is preliminary data.</text>
</comment>
<dbReference type="AlphaFoldDB" id="A0A7C8R7K1"/>
<dbReference type="OrthoDB" id="4738706at2759"/>
<accession>A0A7C8R7K1</accession>
<name>A0A7C8R7K1_ORBOL</name>
<feature type="compositionally biased region" description="Low complexity" evidence="1">
    <location>
        <begin position="72"/>
        <end position="84"/>
    </location>
</feature>
<proteinExistence type="predicted"/>
<feature type="compositionally biased region" description="Low complexity" evidence="1">
    <location>
        <begin position="27"/>
        <end position="62"/>
    </location>
</feature>
<gene>
    <name evidence="2" type="ORF">TWF970_006910</name>
</gene>
<feature type="compositionally biased region" description="Basic and acidic residues" evidence="1">
    <location>
        <begin position="205"/>
        <end position="214"/>
    </location>
</feature>
<feature type="compositionally biased region" description="Low complexity" evidence="1">
    <location>
        <begin position="222"/>
        <end position="237"/>
    </location>
</feature>
<feature type="region of interest" description="Disordered" evidence="1">
    <location>
        <begin position="1"/>
        <end position="106"/>
    </location>
</feature>
<feature type="compositionally biased region" description="Acidic residues" evidence="1">
    <location>
        <begin position="154"/>
        <end position="169"/>
    </location>
</feature>
<organism evidence="2 3">
    <name type="scientific">Orbilia oligospora</name>
    <name type="common">Nematode-trapping fungus</name>
    <name type="synonym">Arthrobotrys oligospora</name>
    <dbReference type="NCBI Taxonomy" id="2813651"/>
    <lineage>
        <taxon>Eukaryota</taxon>
        <taxon>Fungi</taxon>
        <taxon>Dikarya</taxon>
        <taxon>Ascomycota</taxon>
        <taxon>Pezizomycotina</taxon>
        <taxon>Orbiliomycetes</taxon>
        <taxon>Orbiliales</taxon>
        <taxon>Orbiliaceae</taxon>
        <taxon>Orbilia</taxon>
    </lineage>
</organism>
<evidence type="ECO:0000256" key="1">
    <source>
        <dbReference type="SAM" id="MobiDB-lite"/>
    </source>
</evidence>
<dbReference type="Proteomes" id="UP000474640">
    <property type="component" value="Unassembled WGS sequence"/>
</dbReference>
<evidence type="ECO:0000313" key="3">
    <source>
        <dbReference type="Proteomes" id="UP000474640"/>
    </source>
</evidence>
<feature type="region of interest" description="Disordered" evidence="1">
    <location>
        <begin position="120"/>
        <end position="178"/>
    </location>
</feature>
<protein>
    <submittedName>
        <fullName evidence="2">Uncharacterized protein</fullName>
    </submittedName>
</protein>
<reference evidence="2 3" key="1">
    <citation type="submission" date="2020-01" db="EMBL/GenBank/DDBJ databases">
        <authorList>
            <person name="Palmer J.M."/>
        </authorList>
    </citation>
    <scope>NUCLEOTIDE SEQUENCE [LARGE SCALE GENOMIC DNA]</scope>
    <source>
        <strain evidence="2 3">TWF970</strain>
    </source>
</reference>
<evidence type="ECO:0000313" key="2">
    <source>
        <dbReference type="EMBL" id="KAF3275188.1"/>
    </source>
</evidence>
<dbReference type="EMBL" id="JAABOJ010000039">
    <property type="protein sequence ID" value="KAF3275188.1"/>
    <property type="molecule type" value="Genomic_DNA"/>
</dbReference>